<dbReference type="Proteomes" id="UP000053110">
    <property type="component" value="Unassembled WGS sequence"/>
</dbReference>
<name>A0A061HKR4_BLUGR</name>
<reference evidence="3" key="3">
    <citation type="submission" date="2018-07" db="EMBL/GenBank/DDBJ databases">
        <authorList>
            <person name="Quirk P.G."/>
            <person name="Krulwich T.A."/>
        </authorList>
    </citation>
    <scope>NUCLEOTIDE SEQUENCE</scope>
    <source>
        <strain evidence="3">96224</strain>
    </source>
</reference>
<organism evidence="3">
    <name type="scientific">Blumeria graminis f. sp. tritici 96224</name>
    <dbReference type="NCBI Taxonomy" id="1268274"/>
    <lineage>
        <taxon>Eukaryota</taxon>
        <taxon>Fungi</taxon>
        <taxon>Dikarya</taxon>
        <taxon>Ascomycota</taxon>
        <taxon>Pezizomycotina</taxon>
        <taxon>Leotiomycetes</taxon>
        <taxon>Erysiphales</taxon>
        <taxon>Erysiphaceae</taxon>
        <taxon>Blumeria</taxon>
    </lineage>
</organism>
<evidence type="ECO:0000313" key="4">
    <source>
        <dbReference type="Proteomes" id="UP000053110"/>
    </source>
</evidence>
<proteinExistence type="predicted"/>
<accession>A0A061HKR4</accession>
<reference evidence="2" key="2">
    <citation type="submission" date="2013-01" db="EMBL/GenBank/DDBJ databases">
        <title>The wheat powdery mildew genome reveals unique evolution of an obligate biotroph.</title>
        <authorList>
            <person name="Oberhaensli S."/>
            <person name="Wicker T."/>
            <person name="Keller B."/>
        </authorList>
    </citation>
    <scope>NUCLEOTIDE SEQUENCE</scope>
    <source>
        <strain evidence="2">96224</strain>
    </source>
</reference>
<evidence type="ECO:0000256" key="1">
    <source>
        <dbReference type="SAM" id="SignalP"/>
    </source>
</evidence>
<reference evidence="4" key="1">
    <citation type="journal article" date="2013" name="Nat. Genet.">
        <title>The wheat powdery mildew genome shows the unique evolution of an obligate biotroph.</title>
        <authorList>
            <person name="Wicker T."/>
            <person name="Oberhaensli S."/>
            <person name="Parlange F."/>
            <person name="Buchmann J.P."/>
            <person name="Shatalina M."/>
            <person name="Roffler S."/>
            <person name="Ben-David R."/>
            <person name="Dolezel J."/>
            <person name="Simkova H."/>
            <person name="Schulze-Lefert P."/>
            <person name="Spanu P.D."/>
            <person name="Bruggmann R."/>
            <person name="Amselem J."/>
            <person name="Quesneville H."/>
            <person name="Ver Loren van Themaat E."/>
            <person name="Paape T."/>
            <person name="Shimizu K.K."/>
            <person name="Keller B."/>
        </authorList>
    </citation>
    <scope>NUCLEOTIDE SEQUENCE [LARGE SCALE GENOMIC DNA]</scope>
    <source>
        <strain evidence="4">96224</strain>
    </source>
</reference>
<keyword evidence="1" id="KW-0732">Signal</keyword>
<feature type="signal peptide" evidence="1">
    <location>
        <begin position="1"/>
        <end position="22"/>
    </location>
</feature>
<protein>
    <submittedName>
        <fullName evidence="3">BgtE-5877</fullName>
    </submittedName>
    <submittedName>
        <fullName evidence="2">Putative secreted effector protein</fullName>
    </submittedName>
</protein>
<dbReference type="HOGENOM" id="CLU_163482_0_0_1"/>
<dbReference type="OrthoDB" id="3607178at2759"/>
<feature type="chain" id="PRO_5044538318" evidence="1">
    <location>
        <begin position="23"/>
        <end position="91"/>
    </location>
</feature>
<dbReference type="AlphaFoldDB" id="A0A061HKR4"/>
<sequence length="91" mass="10243">MILLHFTEIATILCFFKSSCMAKTLTDSFEMYNCYGKIFYSENVSATTIKSNKMTIGEWKGYPKIYNAPSLTGTPPHTIIPIATDDLFDLS</sequence>
<evidence type="ECO:0000313" key="3">
    <source>
        <dbReference type="EMBL" id="SUZ07817.1"/>
    </source>
</evidence>
<feature type="non-terminal residue" evidence="3">
    <location>
        <position position="91"/>
    </location>
</feature>
<evidence type="ECO:0000313" key="2">
    <source>
        <dbReference type="EMBL" id="EPQ66873.1"/>
    </source>
</evidence>
<dbReference type="EMBL" id="UIGY01000001">
    <property type="protein sequence ID" value="SUZ07817.1"/>
    <property type="molecule type" value="Genomic_DNA"/>
</dbReference>
<gene>
    <name evidence="2" type="ORF">BGT96224_E5877</name>
    <name evidence="3" type="ORF">BGT96224V2_LOCUS951</name>
</gene>
<dbReference type="EMBL" id="KE374895">
    <property type="protein sequence ID" value="EPQ66873.1"/>
    <property type="molecule type" value="Genomic_DNA"/>
</dbReference>